<dbReference type="Pfam" id="PF23797">
    <property type="entry name" value="Beta-prop_ELP1_2nd"/>
    <property type="match status" value="1"/>
</dbReference>
<dbReference type="PANTHER" id="PTHR12747">
    <property type="entry name" value="ELONGATOR COMPLEX PROTEIN 1"/>
    <property type="match status" value="1"/>
</dbReference>
<dbReference type="PIRSF" id="PIRSF017233">
    <property type="entry name" value="IKAP"/>
    <property type="match status" value="1"/>
</dbReference>
<evidence type="ECO:0000256" key="5">
    <source>
        <dbReference type="ARBA" id="ARBA00029535"/>
    </source>
</evidence>
<organism evidence="12 13">
    <name type="scientific">Dioszegia hungarica</name>
    <dbReference type="NCBI Taxonomy" id="4972"/>
    <lineage>
        <taxon>Eukaryota</taxon>
        <taxon>Fungi</taxon>
        <taxon>Dikarya</taxon>
        <taxon>Basidiomycota</taxon>
        <taxon>Agaricomycotina</taxon>
        <taxon>Tremellomycetes</taxon>
        <taxon>Tremellales</taxon>
        <taxon>Bulleribasidiaceae</taxon>
        <taxon>Dioszegia</taxon>
    </lineage>
</organism>
<dbReference type="RefSeq" id="XP_052946511.1">
    <property type="nucleotide sequence ID" value="XM_053089606.1"/>
</dbReference>
<keyword evidence="3 6" id="KW-0963">Cytoplasm</keyword>
<evidence type="ECO:0000256" key="7">
    <source>
        <dbReference type="SAM" id="MobiDB-lite"/>
    </source>
</evidence>
<feature type="domain" description="ELP1 alpha-solenoid" evidence="11">
    <location>
        <begin position="732"/>
        <end position="840"/>
    </location>
</feature>
<accession>A0AA38LWJ3</accession>
<dbReference type="GO" id="GO:0002926">
    <property type="term" value="P:tRNA wobble base 5-methoxycarbonylmethyl-2-thiouridinylation"/>
    <property type="evidence" value="ECO:0007669"/>
    <property type="project" value="TreeGrafter"/>
</dbReference>
<comment type="pathway">
    <text evidence="1">tRNA modification; 5-methoxycarbonylmethyl-2-thiouridine-tRNA biosynthesis.</text>
</comment>
<reference evidence="12" key="1">
    <citation type="journal article" date="2022" name="G3 (Bethesda)">
        <title>High quality genome of the basidiomycete yeast Dioszegia hungarica PDD-24b-2 isolated from cloud water.</title>
        <authorList>
            <person name="Jarrige D."/>
            <person name="Haridas S."/>
            <person name="Bleykasten-Grosshans C."/>
            <person name="Joly M."/>
            <person name="Nadalig T."/>
            <person name="Sancelme M."/>
            <person name="Vuilleumier S."/>
            <person name="Grigoriev I.V."/>
            <person name="Amato P."/>
            <person name="Bringel F."/>
        </authorList>
    </citation>
    <scope>NUCLEOTIDE SEQUENCE</scope>
    <source>
        <strain evidence="12">PDD-24b-2</strain>
    </source>
</reference>
<feature type="domain" description="ELP1 alpha-solenoid" evidence="11">
    <location>
        <begin position="665"/>
        <end position="730"/>
    </location>
</feature>
<feature type="region of interest" description="Disordered" evidence="7">
    <location>
        <begin position="1108"/>
        <end position="1128"/>
    </location>
</feature>
<protein>
    <recommendedName>
        <fullName evidence="5 6">Elongator complex protein 1</fullName>
    </recommendedName>
</protein>
<dbReference type="Proteomes" id="UP001164286">
    <property type="component" value="Unassembled WGS sequence"/>
</dbReference>
<dbReference type="GeneID" id="77728811"/>
<keyword evidence="6" id="KW-0539">Nucleus</keyword>
<evidence type="ECO:0000256" key="1">
    <source>
        <dbReference type="ARBA" id="ARBA00005043"/>
    </source>
</evidence>
<dbReference type="PANTHER" id="PTHR12747:SF0">
    <property type="entry name" value="ELONGATOR COMPLEX PROTEIN 1"/>
    <property type="match status" value="1"/>
</dbReference>
<dbReference type="InterPro" id="IPR056167">
    <property type="entry name" value="A-sol_ELP1"/>
</dbReference>
<keyword evidence="4" id="KW-0819">tRNA processing</keyword>
<dbReference type="InterPro" id="IPR056166">
    <property type="entry name" value="TPR_ELP1"/>
</dbReference>
<dbReference type="SUPFAM" id="SSF50969">
    <property type="entry name" value="YVTN repeat-like/Quinoprotein amine dehydrogenase"/>
    <property type="match status" value="1"/>
</dbReference>
<evidence type="ECO:0000313" key="12">
    <source>
        <dbReference type="EMBL" id="KAI9636734.1"/>
    </source>
</evidence>
<dbReference type="GO" id="GO:0003746">
    <property type="term" value="F:translation elongation factor activity"/>
    <property type="evidence" value="ECO:0007669"/>
    <property type="project" value="UniProtKB-KW"/>
</dbReference>
<dbReference type="Gene3D" id="2.130.10.10">
    <property type="entry name" value="YVTN repeat-like/Quinoprotein amine dehydrogenase"/>
    <property type="match status" value="1"/>
</dbReference>
<dbReference type="AlphaFoldDB" id="A0AA38LWJ3"/>
<dbReference type="InterPro" id="IPR001680">
    <property type="entry name" value="WD40_rpt"/>
</dbReference>
<feature type="domain" description="ELP1 TPR" evidence="10">
    <location>
        <begin position="848"/>
        <end position="1010"/>
    </location>
</feature>
<evidence type="ECO:0000259" key="11">
    <source>
        <dbReference type="Pfam" id="PF23925"/>
    </source>
</evidence>
<dbReference type="InterPro" id="IPR011044">
    <property type="entry name" value="Quino_amine_DH_bsu"/>
</dbReference>
<comment type="function">
    <text evidence="6">Component of the elongator complex which is required for multiple tRNA modifications, including mcm5U (5-methoxycarbonylmethyl uridine), mcm5s2U (5-methoxycarbonylmethyl-2-thiouridine), and ncm5U (5-carbamoylmethyl uridine). The elongator complex catalyzes formation of carboxymethyluridine in the wobble base at position 34 in tRNAs.</text>
</comment>
<dbReference type="InterPro" id="IPR056164">
    <property type="entry name" value="Beta-prop_ELP1_1st"/>
</dbReference>
<dbReference type="GO" id="GO:0005829">
    <property type="term" value="C:cytosol"/>
    <property type="evidence" value="ECO:0007669"/>
    <property type="project" value="TreeGrafter"/>
</dbReference>
<dbReference type="SUPFAM" id="SSF50978">
    <property type="entry name" value="WD40 repeat-like"/>
    <property type="match status" value="1"/>
</dbReference>
<sequence length="1237" mass="137980">MSLLSGRGIWGWRGRWFRSLLPRTAVLDVHYFPDDRSLAILLAGGDIATLQLEGADGGVGPVEVVGSVDSGVKAACWSPDDEQLVLVTGEDNLVCMTRNFDLVHEEPLRQEDFGEDKFINVGWGSKSTQFHGSLGKAAARQPVASSSSSSAISQSHPTDDALPVITFRGDCAYFAISSLDPYSLSAPTARRQIRIYSRDASAGFTPKLSSTTEEMPGLEGAISWRPSGNLLSGLVRYGYEGGGAGKEGKWDVAMIERNGLRHGGFELREGRETWRDGKVRGMKWNVDSEVLAVWVERPEGDVVQLWTMKNYHYYLKQEIYSNEAGEERFNGMVWHPEDAFTIYIIGQASIQARTYVWDTYCSRQAMPQDSATVAVIDGSRLLLTPFRTQNTPPPMSSYQISLSRQPTNVAFSHNSDSLAVLLHDGSVQVWDLNTRLPGPKGSRLRGGGKVSEPALRWEGRIEAECGVVKQVCMDDEGRVAVLASAKEGSGGMIIRLEEGKEVGKFEMDEEAERVVWDATIKWAVLDRQGSLLQLPNLEPVATLCPQPQTLAVSHESSLIFALSPLGKLLAASTSTPTETLAVSSGVTSFVLSPDFLIYTTSAHHSHYAPLPVLQRMAAGDDVAAFKMDWETRRVERGSILVSACPSEMSLVMQMPRGNLETVYPRALVLAVVRREVLSGNYRSAFTICRKHRLDLNILHDLDPEGFMARLADFVKQVPEVDYLNLFISAMSFPEDKVNRICDALRLQLESGDIVKYVDTILTAHVCKQPADYESGLRLLLQLQADHPAVVEDAIKYIIFLSNVDELYDVALGMYDFQLVLMIAQYSQKDPKEYLPFLRELRALDKYEQRFRIDDQLERRGSALRNLSEAGPSRWNDASSYMARYELFEDGFRLYADDEEKLPVVHDLYGDYLYDRREFTESALSYSLANQPKKALKAYEKAHAWRELFALALEQQIPEEALKEMCERVSDHLASRGRPIEASRILVEYGQDVDGAVDTLCRGGEFSEALRLISLHKRSDLIESLVHPGLDEAQDTLTEIFDEMDGQLDKEVKRLNELRRIRLEDPDTFFLVDNEPDLEGVDVATNATTAVTNFTRYTVAPTVFSQTTKMTGQTNKTKHKPSRKRAAGRKGTVDEYDYLLMSIGRLIARVDEKSNDSLPLLPDHRESARMLQGLILAFRKKLGDALTDAWKDREAILDEAAESGGLIFGGDAGKFAEVRAAVRPEMKVWKGLGVLARS</sequence>
<dbReference type="GO" id="GO:0005634">
    <property type="term" value="C:nucleus"/>
    <property type="evidence" value="ECO:0007669"/>
    <property type="project" value="UniProtKB-SubCell"/>
</dbReference>
<evidence type="ECO:0000256" key="4">
    <source>
        <dbReference type="ARBA" id="ARBA00022694"/>
    </source>
</evidence>
<dbReference type="SMART" id="SM00320">
    <property type="entry name" value="WD40"/>
    <property type="match status" value="2"/>
</dbReference>
<gene>
    <name evidence="12" type="ORF">MKK02DRAFT_37251</name>
</gene>
<evidence type="ECO:0000259" key="9">
    <source>
        <dbReference type="Pfam" id="PF23797"/>
    </source>
</evidence>
<comment type="caution">
    <text evidence="12">The sequence shown here is derived from an EMBL/GenBank/DDBJ whole genome shotgun (WGS) entry which is preliminary data.</text>
</comment>
<name>A0AA38LWJ3_9TREE</name>
<evidence type="ECO:0000256" key="3">
    <source>
        <dbReference type="ARBA" id="ARBA00022490"/>
    </source>
</evidence>
<comment type="subcellular location">
    <subcellularLocation>
        <location evidence="6">Cytoplasm</location>
    </subcellularLocation>
    <subcellularLocation>
        <location evidence="6">Nucleus</location>
    </subcellularLocation>
</comment>
<dbReference type="EMBL" id="JAKWFO010000005">
    <property type="protein sequence ID" value="KAI9636734.1"/>
    <property type="molecule type" value="Genomic_DNA"/>
</dbReference>
<dbReference type="Pfam" id="PF23925">
    <property type="entry name" value="A-sol_ELP1"/>
    <property type="match status" value="2"/>
</dbReference>
<dbReference type="Pfam" id="PF04762">
    <property type="entry name" value="Beta-prop_ELP1_1st"/>
    <property type="match status" value="1"/>
</dbReference>
<evidence type="ECO:0000256" key="2">
    <source>
        <dbReference type="ARBA" id="ARBA00006086"/>
    </source>
</evidence>
<dbReference type="Pfam" id="PF23878">
    <property type="entry name" value="TPR_ELP1"/>
    <property type="match status" value="1"/>
</dbReference>
<dbReference type="InterPro" id="IPR015943">
    <property type="entry name" value="WD40/YVTN_repeat-like_dom_sf"/>
</dbReference>
<feature type="compositionally biased region" description="Basic residues" evidence="7">
    <location>
        <begin position="1115"/>
        <end position="1127"/>
    </location>
</feature>
<dbReference type="InterPro" id="IPR006849">
    <property type="entry name" value="Elp1"/>
</dbReference>
<dbReference type="GO" id="GO:0000049">
    <property type="term" value="F:tRNA binding"/>
    <property type="evidence" value="ECO:0007669"/>
    <property type="project" value="TreeGrafter"/>
</dbReference>
<dbReference type="InterPro" id="IPR036322">
    <property type="entry name" value="WD40_repeat_dom_sf"/>
</dbReference>
<evidence type="ECO:0000313" key="13">
    <source>
        <dbReference type="Proteomes" id="UP001164286"/>
    </source>
</evidence>
<evidence type="ECO:0000256" key="6">
    <source>
        <dbReference type="PIRNR" id="PIRNR017233"/>
    </source>
</evidence>
<comment type="similarity">
    <text evidence="2 6">Belongs to the ELP1/IKA1 family.</text>
</comment>
<feature type="domain" description="ELP1 first N-terminal beta-propeller" evidence="8">
    <location>
        <begin position="24"/>
        <end position="337"/>
    </location>
</feature>
<keyword evidence="12" id="KW-0251">Elongation factor</keyword>
<evidence type="ECO:0000259" key="8">
    <source>
        <dbReference type="Pfam" id="PF04762"/>
    </source>
</evidence>
<keyword evidence="12" id="KW-0648">Protein biosynthesis</keyword>
<dbReference type="InterPro" id="IPR056165">
    <property type="entry name" value="Beta-prop_ELP1_2nd"/>
</dbReference>
<keyword evidence="13" id="KW-1185">Reference proteome</keyword>
<feature type="domain" description="ELP1 N-terminal second beta-propeller" evidence="9">
    <location>
        <begin position="375"/>
        <end position="641"/>
    </location>
</feature>
<dbReference type="GO" id="GO:0033588">
    <property type="term" value="C:elongator holoenzyme complex"/>
    <property type="evidence" value="ECO:0007669"/>
    <property type="project" value="InterPro"/>
</dbReference>
<evidence type="ECO:0000259" key="10">
    <source>
        <dbReference type="Pfam" id="PF23878"/>
    </source>
</evidence>
<proteinExistence type="inferred from homology"/>